<comment type="caution">
    <text evidence="1">The sequence shown here is derived from an EMBL/GenBank/DDBJ whole genome shotgun (WGS) entry which is preliminary data.</text>
</comment>
<evidence type="ECO:0000313" key="1">
    <source>
        <dbReference type="EMBL" id="KRY76503.1"/>
    </source>
</evidence>
<dbReference type="AlphaFoldDB" id="A0A0V1ERV2"/>
<accession>A0A0V1ERV2</accession>
<dbReference type="EMBL" id="JYDR01000011">
    <property type="protein sequence ID" value="KRY76503.1"/>
    <property type="molecule type" value="Genomic_DNA"/>
</dbReference>
<name>A0A0V1ERV2_TRIPS</name>
<organism evidence="1 2">
    <name type="scientific">Trichinella pseudospiralis</name>
    <name type="common">Parasitic roundworm</name>
    <dbReference type="NCBI Taxonomy" id="6337"/>
    <lineage>
        <taxon>Eukaryota</taxon>
        <taxon>Metazoa</taxon>
        <taxon>Ecdysozoa</taxon>
        <taxon>Nematoda</taxon>
        <taxon>Enoplea</taxon>
        <taxon>Dorylaimia</taxon>
        <taxon>Trichinellida</taxon>
        <taxon>Trichinellidae</taxon>
        <taxon>Trichinella</taxon>
    </lineage>
</organism>
<proteinExistence type="predicted"/>
<gene>
    <name evidence="1" type="ORF">T4A_10955</name>
</gene>
<protein>
    <submittedName>
        <fullName evidence="1">Uncharacterized protein</fullName>
    </submittedName>
</protein>
<dbReference type="Proteomes" id="UP000054632">
    <property type="component" value="Unassembled WGS sequence"/>
</dbReference>
<evidence type="ECO:0000313" key="2">
    <source>
        <dbReference type="Proteomes" id="UP000054632"/>
    </source>
</evidence>
<sequence length="73" mass="8447">MFYHASMHDTAKQCLTNQKVGFFASHSCDHVGRRRSRFEAHSWIRVLRRGKNLLCLALSSELADRCRLRLASV</sequence>
<reference evidence="1 2" key="1">
    <citation type="submission" date="2015-01" db="EMBL/GenBank/DDBJ databases">
        <title>Evolution of Trichinella species and genotypes.</title>
        <authorList>
            <person name="Korhonen P.K."/>
            <person name="Edoardo P."/>
            <person name="Giuseppe L.R."/>
            <person name="Gasser R.B."/>
        </authorList>
    </citation>
    <scope>NUCLEOTIDE SEQUENCE [LARGE SCALE GENOMIC DNA]</scope>
    <source>
        <strain evidence="1">ISS13</strain>
    </source>
</reference>